<dbReference type="Proteomes" id="UP000717328">
    <property type="component" value="Unassembled WGS sequence"/>
</dbReference>
<reference evidence="1" key="1">
    <citation type="submission" date="2021-02" db="EMBL/GenBank/DDBJ databases">
        <authorList>
            <person name="Nieuwenhuis M."/>
            <person name="Van De Peppel L.J.J."/>
        </authorList>
    </citation>
    <scope>NUCLEOTIDE SEQUENCE</scope>
    <source>
        <strain evidence="1">D49</strain>
    </source>
</reference>
<sequence length="385" mass="41839">MPLQPPTSTLPPIQNISFESAKDLSEALSYLRQIYNPEVRGARRSKTKASCADTKVHPSLPSNIYTAEVTDDLRSDSFERSYAIRWLTSLVAQAEVWDPDSDATHPSFSVSCEEMESLIQNAASLLAICSGTAAAGVIARDFVFEKGQNMLKVHIKDAPLDNADYGSVGAQTWGGACVLAETIVNDPASFGILEKDPDTQLRILELGSGTGLVSLTVGKLLEVATGTVIIATDYYPSVLENLQSNISANFPSPEDVSNGPIILSHFLDWSLFGKEPALPPFDIPFDVVLGADIVYEAQHAIWIKSCLAKLLRKPTLDADPRFHLIIPLRTTHAAESSTIEAVFSSSKNDQEIHLEIISKEIIVCDAGSGGGPEQVEYAYYKIGWR</sequence>
<dbReference type="Pfam" id="PF10294">
    <property type="entry name" value="Methyltransf_16"/>
    <property type="match status" value="1"/>
</dbReference>
<reference evidence="1" key="2">
    <citation type="submission" date="2021-10" db="EMBL/GenBank/DDBJ databases">
        <title>Phylogenomics reveals ancestral predisposition of the termite-cultivated fungus Termitomyces towards a domesticated lifestyle.</title>
        <authorList>
            <person name="Auxier B."/>
            <person name="Grum-Grzhimaylo A."/>
            <person name="Cardenas M.E."/>
            <person name="Lodge J.D."/>
            <person name="Laessoe T."/>
            <person name="Pedersen O."/>
            <person name="Smith M.E."/>
            <person name="Kuyper T.W."/>
            <person name="Franco-Molano E.A."/>
            <person name="Baroni T.J."/>
            <person name="Aanen D.K."/>
        </authorList>
    </citation>
    <scope>NUCLEOTIDE SEQUENCE</scope>
    <source>
        <strain evidence="1">D49</strain>
    </source>
</reference>
<comment type="caution">
    <text evidence="1">The sequence shown here is derived from an EMBL/GenBank/DDBJ whole genome shotgun (WGS) entry which is preliminary data.</text>
</comment>
<dbReference type="InterPro" id="IPR019410">
    <property type="entry name" value="Methyltransf_16"/>
</dbReference>
<gene>
    <name evidence="1" type="ORF">H0H81_000537</name>
</gene>
<dbReference type="OrthoDB" id="433955at2759"/>
<protein>
    <submittedName>
        <fullName evidence="1">Uncharacterized protein</fullName>
    </submittedName>
</protein>
<dbReference type="SUPFAM" id="SSF53335">
    <property type="entry name" value="S-adenosyl-L-methionine-dependent methyltransferases"/>
    <property type="match status" value="1"/>
</dbReference>
<dbReference type="CDD" id="cd02440">
    <property type="entry name" value="AdoMet_MTases"/>
    <property type="match status" value="1"/>
</dbReference>
<evidence type="ECO:0000313" key="1">
    <source>
        <dbReference type="EMBL" id="KAG5653425.1"/>
    </source>
</evidence>
<dbReference type="EMBL" id="JABCKI010000054">
    <property type="protein sequence ID" value="KAG5653425.1"/>
    <property type="molecule type" value="Genomic_DNA"/>
</dbReference>
<dbReference type="GO" id="GO:0008757">
    <property type="term" value="F:S-adenosylmethionine-dependent methyltransferase activity"/>
    <property type="evidence" value="ECO:0007669"/>
    <property type="project" value="UniProtKB-ARBA"/>
</dbReference>
<organism evidence="1 2">
    <name type="scientific">Sphagnurus paluster</name>
    <dbReference type="NCBI Taxonomy" id="117069"/>
    <lineage>
        <taxon>Eukaryota</taxon>
        <taxon>Fungi</taxon>
        <taxon>Dikarya</taxon>
        <taxon>Basidiomycota</taxon>
        <taxon>Agaricomycotina</taxon>
        <taxon>Agaricomycetes</taxon>
        <taxon>Agaricomycetidae</taxon>
        <taxon>Agaricales</taxon>
        <taxon>Tricholomatineae</taxon>
        <taxon>Lyophyllaceae</taxon>
        <taxon>Sphagnurus</taxon>
    </lineage>
</organism>
<proteinExistence type="predicted"/>
<accession>A0A9P7GU10</accession>
<name>A0A9P7GU10_9AGAR</name>
<evidence type="ECO:0000313" key="2">
    <source>
        <dbReference type="Proteomes" id="UP000717328"/>
    </source>
</evidence>
<dbReference type="AlphaFoldDB" id="A0A9P7GU10"/>
<dbReference type="InterPro" id="IPR029063">
    <property type="entry name" value="SAM-dependent_MTases_sf"/>
</dbReference>
<keyword evidence="2" id="KW-1185">Reference proteome</keyword>
<dbReference type="PANTHER" id="PTHR14614:SF147">
    <property type="entry name" value="S-ADENOSYLMETHIONINE-DEPENDENT METHYLTRANSFERASE OF THE SEVEN BETA-STRAND FAMILY"/>
    <property type="match status" value="1"/>
</dbReference>
<dbReference type="Gene3D" id="3.40.50.150">
    <property type="entry name" value="Vaccinia Virus protein VP39"/>
    <property type="match status" value="1"/>
</dbReference>
<dbReference type="PANTHER" id="PTHR14614">
    <property type="entry name" value="HEPATOCELLULAR CARCINOMA-ASSOCIATED ANTIGEN"/>
    <property type="match status" value="1"/>
</dbReference>